<dbReference type="STRING" id="1797985.A2Y83_04915"/>
<dbReference type="AlphaFoldDB" id="A0A1F5S7I7"/>
<sequence length="59" mass="7093">MNNKNRTLDDLSSLYNATVNFKNLAPWEWMRDSDLFSAELIEEIINDKKEFEEKLKNRN</sequence>
<dbReference type="EMBL" id="MFFS01000034">
    <property type="protein sequence ID" value="OGF22241.1"/>
    <property type="molecule type" value="Genomic_DNA"/>
</dbReference>
<evidence type="ECO:0000313" key="2">
    <source>
        <dbReference type="Proteomes" id="UP000178323"/>
    </source>
</evidence>
<accession>A0A1F5S7I7</accession>
<organism evidence="1 2">
    <name type="scientific">Candidatus Falkowbacteria bacterium RBG_13_39_14</name>
    <dbReference type="NCBI Taxonomy" id="1797985"/>
    <lineage>
        <taxon>Bacteria</taxon>
        <taxon>Candidatus Falkowiibacteriota</taxon>
    </lineage>
</organism>
<evidence type="ECO:0000313" key="1">
    <source>
        <dbReference type="EMBL" id="OGF22241.1"/>
    </source>
</evidence>
<comment type="caution">
    <text evidence="1">The sequence shown here is derived from an EMBL/GenBank/DDBJ whole genome shotgun (WGS) entry which is preliminary data.</text>
</comment>
<name>A0A1F5S7I7_9BACT</name>
<reference evidence="1 2" key="1">
    <citation type="journal article" date="2016" name="Nat. Commun.">
        <title>Thousands of microbial genomes shed light on interconnected biogeochemical processes in an aquifer system.</title>
        <authorList>
            <person name="Anantharaman K."/>
            <person name="Brown C.T."/>
            <person name="Hug L.A."/>
            <person name="Sharon I."/>
            <person name="Castelle C.J."/>
            <person name="Probst A.J."/>
            <person name="Thomas B.C."/>
            <person name="Singh A."/>
            <person name="Wilkins M.J."/>
            <person name="Karaoz U."/>
            <person name="Brodie E.L."/>
            <person name="Williams K.H."/>
            <person name="Hubbard S.S."/>
            <person name="Banfield J.F."/>
        </authorList>
    </citation>
    <scope>NUCLEOTIDE SEQUENCE [LARGE SCALE GENOMIC DNA]</scope>
</reference>
<protein>
    <submittedName>
        <fullName evidence="1">Uncharacterized protein</fullName>
    </submittedName>
</protein>
<gene>
    <name evidence="1" type="ORF">A2Y83_04915</name>
</gene>
<proteinExistence type="predicted"/>
<dbReference type="Proteomes" id="UP000178323">
    <property type="component" value="Unassembled WGS sequence"/>
</dbReference>